<comment type="caution">
    <text evidence="1">The sequence shown here is derived from an EMBL/GenBank/DDBJ whole genome shotgun (WGS) entry which is preliminary data.</text>
</comment>
<reference evidence="1" key="1">
    <citation type="submission" date="2007-06" db="EMBL/GenBank/DDBJ databases">
        <authorList>
            <person name="Fulton L."/>
            <person name="Clifton S."/>
            <person name="Fulton B."/>
            <person name="Xu J."/>
            <person name="Minx P."/>
            <person name="Pepin K.H."/>
            <person name="Johnson M."/>
            <person name="Thiruvilangam P."/>
            <person name="Bhonagiri V."/>
            <person name="Nash W.E."/>
            <person name="Mardis E.R."/>
            <person name="Wilson R.K."/>
        </authorList>
    </citation>
    <scope>NUCLEOTIDE SEQUENCE [LARGE SCALE GENOMIC DNA]</scope>
    <source>
        <strain evidence="1">ATCC 8492</strain>
    </source>
</reference>
<reference evidence="1" key="2">
    <citation type="submission" date="2013-11" db="EMBL/GenBank/DDBJ databases">
        <title>Draft genome sequence of Bacteroides uniformis (ATCC 8492).</title>
        <authorList>
            <person name="Sudarsanam P."/>
            <person name="Ley R."/>
            <person name="Guruge J."/>
            <person name="Turnbaugh P.J."/>
            <person name="Mahowald M."/>
            <person name="Liep D."/>
            <person name="Gordon J."/>
        </authorList>
    </citation>
    <scope>NUCLEOTIDE SEQUENCE</scope>
    <source>
        <strain evidence="1">ATCC 8492</strain>
    </source>
</reference>
<protein>
    <submittedName>
        <fullName evidence="1">Uncharacterized protein</fullName>
    </submittedName>
</protein>
<keyword evidence="2" id="KW-1185">Reference proteome</keyword>
<dbReference type="EMBL" id="AAYH02000045">
    <property type="protein sequence ID" value="EDO53649.1"/>
    <property type="molecule type" value="Genomic_DNA"/>
</dbReference>
<gene>
    <name evidence="1" type="ORF">BACUNI_02928</name>
</gene>
<sequence>MGGRVEHHSVPLDSSAERLLAFCRYGVEDDAAFGVQHLFHFLYHFLQMSAVSTDEDGIGAGKGSEVGVQEISGYRRNARRAEAAGVGVHQLFSFGAYLEGDDGEMRKLQAGFDGDGTGTETDVPEDAAAVQFQCLQGEQADGSLGYHAGASVKMCKLFIGDAEGTDWKVWGFATVQGVCAALSGMAVQQQAVGMFEVTGNRFLGCHPAYAFLFGIAEMLADV</sequence>
<name>A0ABC9NAB6_BACUC</name>
<proteinExistence type="predicted"/>
<dbReference type="AlphaFoldDB" id="A0ABC9NAB6"/>
<evidence type="ECO:0000313" key="2">
    <source>
        <dbReference type="Proteomes" id="UP000004110"/>
    </source>
</evidence>
<organism evidence="1 2">
    <name type="scientific">Bacteroides uniformis (strain ATCC 8492 / DSM 6597 / CCUG 4942 / CIP 103695 / JCM 5828 / KCTC 5204 / NCTC 13054 / VPI 0061)</name>
    <dbReference type="NCBI Taxonomy" id="411479"/>
    <lineage>
        <taxon>Bacteria</taxon>
        <taxon>Pseudomonadati</taxon>
        <taxon>Bacteroidota</taxon>
        <taxon>Bacteroidia</taxon>
        <taxon>Bacteroidales</taxon>
        <taxon>Bacteroidaceae</taxon>
        <taxon>Bacteroides</taxon>
    </lineage>
</organism>
<accession>A0ABC9NAB6</accession>
<evidence type="ECO:0000313" key="1">
    <source>
        <dbReference type="EMBL" id="EDO53649.1"/>
    </source>
</evidence>
<dbReference type="Proteomes" id="UP000004110">
    <property type="component" value="Unassembled WGS sequence"/>
</dbReference>